<reference evidence="14" key="2">
    <citation type="submission" date="2020-10" db="UniProtKB">
        <authorList>
            <consortium name="WormBaseParasite"/>
        </authorList>
    </citation>
    <scope>IDENTIFICATION</scope>
</reference>
<dbReference type="GO" id="GO:0016459">
    <property type="term" value="C:myosin complex"/>
    <property type="evidence" value="ECO:0007669"/>
    <property type="project" value="UniProtKB-KW"/>
</dbReference>
<keyword evidence="7" id="KW-0505">Motor protein</keyword>
<proteinExistence type="inferred from homology"/>
<comment type="similarity">
    <text evidence="9">Belongs to the TRAFAC class myosin-kinesin ATPase superfamily. Myosin family.</text>
</comment>
<dbReference type="SUPFAM" id="SSF90257">
    <property type="entry name" value="Myosin rod fragments"/>
    <property type="match status" value="1"/>
</dbReference>
<organism evidence="13 14">
    <name type="scientific">Panagrellus redivivus</name>
    <name type="common">Microworm</name>
    <dbReference type="NCBI Taxonomy" id="6233"/>
    <lineage>
        <taxon>Eukaryota</taxon>
        <taxon>Metazoa</taxon>
        <taxon>Ecdysozoa</taxon>
        <taxon>Nematoda</taxon>
        <taxon>Chromadorea</taxon>
        <taxon>Rhabditida</taxon>
        <taxon>Tylenchina</taxon>
        <taxon>Panagrolaimomorpha</taxon>
        <taxon>Panagrolaimoidea</taxon>
        <taxon>Panagrolaimidae</taxon>
        <taxon>Panagrellus</taxon>
    </lineage>
</organism>
<evidence type="ECO:0000256" key="10">
    <source>
        <dbReference type="SAM" id="Coils"/>
    </source>
</evidence>
<keyword evidence="5 10" id="KW-0175">Coiled coil</keyword>
<evidence type="ECO:0000256" key="8">
    <source>
        <dbReference type="ARBA" id="ARBA00023179"/>
    </source>
</evidence>
<evidence type="ECO:0000256" key="3">
    <source>
        <dbReference type="ARBA" id="ARBA00022433"/>
    </source>
</evidence>
<feature type="domain" description="Myosin motor" evidence="12">
    <location>
        <begin position="1"/>
        <end position="43"/>
    </location>
</feature>
<evidence type="ECO:0000256" key="6">
    <source>
        <dbReference type="ARBA" id="ARBA00023123"/>
    </source>
</evidence>
<dbReference type="InterPro" id="IPR001609">
    <property type="entry name" value="Myosin_head_motor_dom-like"/>
</dbReference>
<dbReference type="PANTHER" id="PTHR46349:SF7">
    <property type="entry name" value="MYOSIN TAIL DOMAIN-CONTAINING PROTEIN"/>
    <property type="match status" value="1"/>
</dbReference>
<dbReference type="PANTHER" id="PTHR46349">
    <property type="entry name" value="CINGULIN-LIKE PROTEIN 1-RELATED"/>
    <property type="match status" value="1"/>
</dbReference>
<keyword evidence="3" id="KW-0787">Thick filament</keyword>
<dbReference type="InterPro" id="IPR002928">
    <property type="entry name" value="Myosin_tail"/>
</dbReference>
<comment type="similarity">
    <text evidence="2">Belongs to the paramyosin family.</text>
</comment>
<evidence type="ECO:0000256" key="5">
    <source>
        <dbReference type="ARBA" id="ARBA00023054"/>
    </source>
</evidence>
<evidence type="ECO:0000256" key="2">
    <source>
        <dbReference type="ARBA" id="ARBA00008447"/>
    </source>
</evidence>
<dbReference type="InterPro" id="IPR027417">
    <property type="entry name" value="P-loop_NTPase"/>
</dbReference>
<sequence length="1017" mass="118851">MDGKEAVRRMVTAMDMKSDFYRIGQSKIFLHGSVLAQLEEDRDTKLGGLIILFQAQCRARLAHRLYQRRVDQSNAIRVLQRNGVAWLKLRNWQWWRLYTKVKPLLQVTNQEAVLKAKEEELRTATKRLQKRDTDVRLLEKHVQDLTALGSELYEQLKTESDARIRTEENNQTLQSRVNQLTEAYSDSIEKHAVDAASIDAQRKELKKLYHERVQYVSSSAPKPILSIQHQIQNAEHANNQLKEILKAANERYEKLVQSYANEKMLSANVSFKFGIQHEVIKRLRQRPVVLAFSRDETIDSLNKTITMNRMEIERLHELDKLRTAKFNSIAVSGTASYVQTLEQYLEMAQSQHEELMKRVRSGDEERDKLMRELQCLKAAEIDVCCQKEGVNEALLKIWTKMKNDESRFAMMEMELEQSRLGCNIEIASKLYYERCVRELEVTVTNMGAAVTKAEAEVAKLVVELNDAKSQLVSANVRSDKLLEEIKKKLGRDIGNMKKQKKFDITINEERNRLQEVMHERDQHAQDSRDRETKNLSLQNQISELQAQLEDTERTRRALQIELDDVLSSKDDFGKNFHDLERQIREYENERSEIRLQMEELEDNLQASEDRCLRMEVNANALKADHERALAAKDQDVEDRKRQLQKMVRDLETELEEEKRQRAAAEKNRKRAESSSVELERQLEIANRLKDDYNKQLKKVQLTVKDTQQALEDLRQSKDETNGALREAERRIRALDAENQRLNELNEELYAQKRKLEQERDELEALKTRGSSLTGDEKARLESRIAELEDELEEEQTQVEQIQDRFRRCQTQLESLTSELSAERTLSQKLEMDKQSVDRINRELRSKIEELETTSQTRSRALITSLESKINSLEESLALETTECNNAHRTNRRLEKKLAERNAVVDDLQRQVDNFKDEIDKLNTRYRTLRREFDERGEENTQHRTKVRSLQRQIDEHEALNENLSRDNASLTRELNSLRNRRATSYRTSNMIGYVSGSGEHLEGDDRESVNTEGSHAS</sequence>
<feature type="region of interest" description="Disordered" evidence="11">
    <location>
        <begin position="653"/>
        <end position="677"/>
    </location>
</feature>
<dbReference type="SUPFAM" id="SSF52540">
    <property type="entry name" value="P-loop containing nucleoside triphosphate hydrolases"/>
    <property type="match status" value="1"/>
</dbReference>
<protein>
    <submittedName>
        <fullName evidence="14">Myosin motor domain-containing protein</fullName>
    </submittedName>
</protein>
<dbReference type="AlphaFoldDB" id="A0A7E4W891"/>
<evidence type="ECO:0000256" key="11">
    <source>
        <dbReference type="SAM" id="MobiDB-lite"/>
    </source>
</evidence>
<dbReference type="PROSITE" id="PS51456">
    <property type="entry name" value="MYOSIN_MOTOR"/>
    <property type="match status" value="1"/>
</dbReference>
<accession>A0A7E4W891</accession>
<evidence type="ECO:0000256" key="4">
    <source>
        <dbReference type="ARBA" id="ARBA00022490"/>
    </source>
</evidence>
<evidence type="ECO:0000256" key="9">
    <source>
        <dbReference type="PROSITE-ProRule" id="PRU00782"/>
    </source>
</evidence>
<dbReference type="Gene3D" id="1.20.5.4820">
    <property type="match status" value="1"/>
</dbReference>
<dbReference type="Proteomes" id="UP000492821">
    <property type="component" value="Unassembled WGS sequence"/>
</dbReference>
<feature type="region of interest" description="Disordered" evidence="11">
    <location>
        <begin position="993"/>
        <end position="1017"/>
    </location>
</feature>
<evidence type="ECO:0000259" key="12">
    <source>
        <dbReference type="PROSITE" id="PS51456"/>
    </source>
</evidence>
<dbReference type="GO" id="GO:0032982">
    <property type="term" value="C:myosin filament"/>
    <property type="evidence" value="ECO:0007669"/>
    <property type="project" value="UniProtKB-KW"/>
</dbReference>
<keyword evidence="4" id="KW-0963">Cytoplasm</keyword>
<evidence type="ECO:0000256" key="1">
    <source>
        <dbReference type="ARBA" id="ARBA00004657"/>
    </source>
</evidence>
<comment type="subcellular location">
    <subcellularLocation>
        <location evidence="1">Cytoplasm</location>
        <location evidence="1">Myofibril</location>
    </subcellularLocation>
</comment>
<comment type="caution">
    <text evidence="9">Lacks conserved residue(s) required for the propagation of feature annotation.</text>
</comment>
<dbReference type="GO" id="GO:0003774">
    <property type="term" value="F:cytoskeletal motor activity"/>
    <property type="evidence" value="ECO:0007669"/>
    <property type="project" value="InterPro"/>
</dbReference>
<keyword evidence="13" id="KW-1185">Reference proteome</keyword>
<keyword evidence="9" id="KW-0009">Actin-binding</keyword>
<feature type="coiled-coil region" evidence="10">
    <location>
        <begin position="338"/>
        <end position="372"/>
    </location>
</feature>
<dbReference type="Pfam" id="PF01576">
    <property type="entry name" value="Myosin_tail_1"/>
    <property type="match status" value="1"/>
</dbReference>
<feature type="compositionally biased region" description="Basic and acidic residues" evidence="11">
    <location>
        <begin position="999"/>
        <end position="1009"/>
    </location>
</feature>
<evidence type="ECO:0000313" key="13">
    <source>
        <dbReference type="Proteomes" id="UP000492821"/>
    </source>
</evidence>
<reference evidence="13" key="1">
    <citation type="journal article" date="2013" name="Genetics">
        <title>The draft genome and transcriptome of Panagrellus redivivus are shaped by the harsh demands of a free-living lifestyle.</title>
        <authorList>
            <person name="Srinivasan J."/>
            <person name="Dillman A.R."/>
            <person name="Macchietto M.G."/>
            <person name="Heikkinen L."/>
            <person name="Lakso M."/>
            <person name="Fracchia K.M."/>
            <person name="Antoshechkin I."/>
            <person name="Mortazavi A."/>
            <person name="Wong G."/>
            <person name="Sternberg P.W."/>
        </authorList>
    </citation>
    <scope>NUCLEOTIDE SEQUENCE [LARGE SCALE GENOMIC DNA]</scope>
    <source>
        <strain evidence="13">MT8872</strain>
    </source>
</reference>
<dbReference type="GO" id="GO:0005524">
    <property type="term" value="F:ATP binding"/>
    <property type="evidence" value="ECO:0007669"/>
    <property type="project" value="InterPro"/>
</dbReference>
<dbReference type="GO" id="GO:0030017">
    <property type="term" value="C:sarcomere"/>
    <property type="evidence" value="ECO:0007669"/>
    <property type="project" value="UniProtKB-ARBA"/>
</dbReference>
<evidence type="ECO:0000313" key="14">
    <source>
        <dbReference type="WBParaSite" id="Pan_g7814.t2"/>
    </source>
</evidence>
<dbReference type="Gene3D" id="1.10.287.1490">
    <property type="match status" value="1"/>
</dbReference>
<dbReference type="WBParaSite" id="Pan_g7814.t2">
    <property type="protein sequence ID" value="Pan_g7814.t2"/>
    <property type="gene ID" value="Pan_g7814"/>
</dbReference>
<keyword evidence="8" id="KW-0514">Muscle protein</keyword>
<feature type="coiled-coil region" evidence="10">
    <location>
        <begin position="224"/>
        <end position="262"/>
    </location>
</feature>
<name>A0A7E4W891_PANRE</name>
<feature type="coiled-coil region" evidence="10">
    <location>
        <begin position="107"/>
        <end position="134"/>
    </location>
</feature>
<evidence type="ECO:0000256" key="7">
    <source>
        <dbReference type="ARBA" id="ARBA00023175"/>
    </source>
</evidence>
<dbReference type="GO" id="GO:0003779">
    <property type="term" value="F:actin binding"/>
    <property type="evidence" value="ECO:0007669"/>
    <property type="project" value="UniProtKB-KW"/>
</dbReference>
<dbReference type="GO" id="GO:0005923">
    <property type="term" value="C:bicellular tight junction"/>
    <property type="evidence" value="ECO:0007669"/>
    <property type="project" value="TreeGrafter"/>
</dbReference>
<keyword evidence="6 9" id="KW-0518">Myosin</keyword>